<keyword evidence="7" id="KW-0067">ATP-binding</keyword>
<keyword evidence="6 11" id="KW-0418">Kinase</keyword>
<evidence type="ECO:0000256" key="6">
    <source>
        <dbReference type="ARBA" id="ARBA00022777"/>
    </source>
</evidence>
<evidence type="ECO:0000313" key="11">
    <source>
        <dbReference type="EMBL" id="WRO22019.1"/>
    </source>
</evidence>
<evidence type="ECO:0000313" key="12">
    <source>
        <dbReference type="Proteomes" id="UP001329915"/>
    </source>
</evidence>
<dbReference type="GO" id="GO:0000155">
    <property type="term" value="F:phosphorelay sensor kinase activity"/>
    <property type="evidence" value="ECO:0007669"/>
    <property type="project" value="InterPro"/>
</dbReference>
<keyword evidence="3" id="KW-0597">Phosphoprotein</keyword>
<dbReference type="GO" id="GO:0016020">
    <property type="term" value="C:membrane"/>
    <property type="evidence" value="ECO:0007669"/>
    <property type="project" value="InterPro"/>
</dbReference>
<reference evidence="11 12" key="1">
    <citation type="submission" date="2023-04" db="EMBL/GenBank/DDBJ databases">
        <authorList>
            <person name="Hsu D."/>
        </authorList>
    </citation>
    <scope>NUCLEOTIDE SEQUENCE [LARGE SCALE GENOMIC DNA]</scope>
    <source>
        <strain evidence="11 12">MK1</strain>
    </source>
</reference>
<dbReference type="Proteomes" id="UP001329915">
    <property type="component" value="Chromosome"/>
</dbReference>
<dbReference type="CDD" id="cd16917">
    <property type="entry name" value="HATPase_UhpB-NarQ-NarX-like"/>
    <property type="match status" value="1"/>
</dbReference>
<protein>
    <recommendedName>
        <fullName evidence="2">histidine kinase</fullName>
        <ecNumber evidence="2">2.7.13.3</ecNumber>
    </recommendedName>
</protein>
<evidence type="ECO:0000259" key="10">
    <source>
        <dbReference type="PROSITE" id="PS50109"/>
    </source>
</evidence>
<evidence type="ECO:0000256" key="4">
    <source>
        <dbReference type="ARBA" id="ARBA00022679"/>
    </source>
</evidence>
<feature type="transmembrane region" description="Helical" evidence="9">
    <location>
        <begin position="47"/>
        <end position="72"/>
    </location>
</feature>
<dbReference type="RefSeq" id="WP_366924838.1">
    <property type="nucleotide sequence ID" value="NZ_CP121694.1"/>
</dbReference>
<dbReference type="InterPro" id="IPR050482">
    <property type="entry name" value="Sensor_HK_TwoCompSys"/>
</dbReference>
<dbReference type="PANTHER" id="PTHR24421:SF10">
    <property type="entry name" value="NITRATE_NITRITE SENSOR PROTEIN NARQ"/>
    <property type="match status" value="1"/>
</dbReference>
<dbReference type="Gene3D" id="3.30.565.10">
    <property type="entry name" value="Histidine kinase-like ATPase, C-terminal domain"/>
    <property type="match status" value="1"/>
</dbReference>
<evidence type="ECO:0000256" key="5">
    <source>
        <dbReference type="ARBA" id="ARBA00022741"/>
    </source>
</evidence>
<feature type="transmembrane region" description="Helical" evidence="9">
    <location>
        <begin position="84"/>
        <end position="102"/>
    </location>
</feature>
<keyword evidence="4" id="KW-0808">Transferase</keyword>
<keyword evidence="9" id="KW-0472">Membrane</keyword>
<dbReference type="GO" id="GO:0046983">
    <property type="term" value="F:protein dimerization activity"/>
    <property type="evidence" value="ECO:0007669"/>
    <property type="project" value="InterPro"/>
</dbReference>
<dbReference type="PANTHER" id="PTHR24421">
    <property type="entry name" value="NITRATE/NITRITE SENSOR PROTEIN NARX-RELATED"/>
    <property type="match status" value="1"/>
</dbReference>
<feature type="transmembrane region" description="Helical" evidence="9">
    <location>
        <begin position="147"/>
        <end position="167"/>
    </location>
</feature>
<dbReference type="InterPro" id="IPR005467">
    <property type="entry name" value="His_kinase_dom"/>
</dbReference>
<feature type="transmembrane region" description="Helical" evidence="9">
    <location>
        <begin position="15"/>
        <end position="35"/>
    </location>
</feature>
<name>A0AAU0UP84_9FIRM</name>
<dbReference type="KEGG" id="dbc:MFMK1_001840"/>
<dbReference type="Gene3D" id="1.20.5.1930">
    <property type="match status" value="1"/>
</dbReference>
<feature type="transmembrane region" description="Helical" evidence="9">
    <location>
        <begin position="114"/>
        <end position="135"/>
    </location>
</feature>
<dbReference type="InterPro" id="IPR003594">
    <property type="entry name" value="HATPase_dom"/>
</dbReference>
<dbReference type="EC" id="2.7.13.3" evidence="2"/>
<accession>A0AAU0UP84</accession>
<dbReference type="EMBL" id="CP121694">
    <property type="protein sequence ID" value="WRO22019.1"/>
    <property type="molecule type" value="Genomic_DNA"/>
</dbReference>
<evidence type="ECO:0000256" key="2">
    <source>
        <dbReference type="ARBA" id="ARBA00012438"/>
    </source>
</evidence>
<keyword evidence="9" id="KW-1133">Transmembrane helix</keyword>
<keyword evidence="8" id="KW-0902">Two-component regulatory system</keyword>
<evidence type="ECO:0000256" key="7">
    <source>
        <dbReference type="ARBA" id="ARBA00022840"/>
    </source>
</evidence>
<dbReference type="PROSITE" id="PS50109">
    <property type="entry name" value="HIS_KIN"/>
    <property type="match status" value="1"/>
</dbReference>
<dbReference type="SMART" id="SM00387">
    <property type="entry name" value="HATPase_c"/>
    <property type="match status" value="1"/>
</dbReference>
<feature type="transmembrane region" description="Helical" evidence="9">
    <location>
        <begin position="183"/>
        <end position="205"/>
    </location>
</feature>
<dbReference type="AlphaFoldDB" id="A0AAU0UP84"/>
<keyword evidence="9" id="KW-0812">Transmembrane</keyword>
<dbReference type="Pfam" id="PF07730">
    <property type="entry name" value="HisKA_3"/>
    <property type="match status" value="1"/>
</dbReference>
<evidence type="ECO:0000256" key="8">
    <source>
        <dbReference type="ARBA" id="ARBA00023012"/>
    </source>
</evidence>
<keyword evidence="12" id="KW-1185">Reference proteome</keyword>
<proteinExistence type="predicted"/>
<sequence>MPDNLWTHNLALSDFLTGLVFFLMGFVILLQFFQYNKRSNLKLISTVWLLAVFGLLHGLAKWLNFFLTFIFFDITANSFHTWQTITVVITALSFIFLYLFGVELLVHTFKRFHYLRFTALIATFLWASIFLVSYHQENPVWLKQSTAWSYFLLAFPGAILVSLALITQIKDFTRLNIPKLSNAVYGATVSFTLYAVSTGAVFPRWQSFFMTAKTAMTIFPEPSPYMQLLRAVCGIGMAYFILKIMRTFNLEGSKKLELANISQAILEERDRISRDLHDGVIQSLYGVGLSLELIFNKTDPSNTEAAGQLKYILDKLDETTQSIRQYIQGLSPVEKHTFTLQEAVSALTRELSQQTNLQIQVNWAGGSEYQLTTSQVNHIFHIVQEALYNAAKHAKATTLKLDFSTDHKHLTISLFDNGVGLSHRKLTASQRGLRNIQERASLLGGNIALSSKNNQGTTLTIIVPWEGKQYAQNQATTG</sequence>
<evidence type="ECO:0000256" key="9">
    <source>
        <dbReference type="SAM" id="Phobius"/>
    </source>
</evidence>
<dbReference type="GO" id="GO:0005524">
    <property type="term" value="F:ATP binding"/>
    <property type="evidence" value="ECO:0007669"/>
    <property type="project" value="UniProtKB-KW"/>
</dbReference>
<gene>
    <name evidence="11" type="ORF">MFMK1_001840</name>
</gene>
<feature type="domain" description="Histidine kinase" evidence="10">
    <location>
        <begin position="275"/>
        <end position="467"/>
    </location>
</feature>
<dbReference type="InterPro" id="IPR036890">
    <property type="entry name" value="HATPase_C_sf"/>
</dbReference>
<evidence type="ECO:0000256" key="1">
    <source>
        <dbReference type="ARBA" id="ARBA00000085"/>
    </source>
</evidence>
<organism evidence="11 12">
    <name type="scientific">Metallumcola ferriviriculae</name>
    <dbReference type="NCBI Taxonomy" id="3039180"/>
    <lineage>
        <taxon>Bacteria</taxon>
        <taxon>Bacillati</taxon>
        <taxon>Bacillota</taxon>
        <taxon>Clostridia</taxon>
        <taxon>Neomoorellales</taxon>
        <taxon>Desulfitibacteraceae</taxon>
        <taxon>Metallumcola</taxon>
    </lineage>
</organism>
<dbReference type="SUPFAM" id="SSF55874">
    <property type="entry name" value="ATPase domain of HSP90 chaperone/DNA topoisomerase II/histidine kinase"/>
    <property type="match status" value="1"/>
</dbReference>
<evidence type="ECO:0000256" key="3">
    <source>
        <dbReference type="ARBA" id="ARBA00022553"/>
    </source>
</evidence>
<comment type="catalytic activity">
    <reaction evidence="1">
        <text>ATP + protein L-histidine = ADP + protein N-phospho-L-histidine.</text>
        <dbReference type="EC" id="2.7.13.3"/>
    </reaction>
</comment>
<dbReference type="Pfam" id="PF02518">
    <property type="entry name" value="HATPase_c"/>
    <property type="match status" value="1"/>
</dbReference>
<dbReference type="InterPro" id="IPR011712">
    <property type="entry name" value="Sig_transdc_His_kin_sub3_dim/P"/>
</dbReference>
<keyword evidence="5" id="KW-0547">Nucleotide-binding</keyword>